<protein>
    <recommendedName>
        <fullName evidence="2">LysM domain-containing protein</fullName>
    </recommendedName>
</protein>
<dbReference type="STRING" id="157733.AB986_05890"/>
<dbReference type="InterPro" id="IPR036779">
    <property type="entry name" value="LysM_dom_sf"/>
</dbReference>
<dbReference type="SUPFAM" id="SSF55797">
    <property type="entry name" value="PR-1-like"/>
    <property type="match status" value="1"/>
</dbReference>
<dbReference type="CDD" id="cd00118">
    <property type="entry name" value="LysM"/>
    <property type="match status" value="1"/>
</dbReference>
<evidence type="ECO:0000259" key="2">
    <source>
        <dbReference type="PROSITE" id="PS51782"/>
    </source>
</evidence>
<dbReference type="NCBIfam" id="TIGR02909">
    <property type="entry name" value="spore_YkwD"/>
    <property type="match status" value="1"/>
</dbReference>
<keyword evidence="4" id="KW-1185">Reference proteome</keyword>
<feature type="signal peptide" evidence="1">
    <location>
        <begin position="1"/>
        <end position="25"/>
    </location>
</feature>
<proteinExistence type="predicted"/>
<gene>
    <name evidence="3" type="ORF">AB986_05890</name>
</gene>
<dbReference type="PANTHER" id="PTHR31157">
    <property type="entry name" value="SCP DOMAIN-CONTAINING PROTEIN"/>
    <property type="match status" value="1"/>
</dbReference>
<dbReference type="CDD" id="cd05379">
    <property type="entry name" value="CAP_bacterial"/>
    <property type="match status" value="1"/>
</dbReference>
<dbReference type="SMART" id="SM00257">
    <property type="entry name" value="LysM"/>
    <property type="match status" value="1"/>
</dbReference>
<dbReference type="SUPFAM" id="SSF54106">
    <property type="entry name" value="LysM domain"/>
    <property type="match status" value="1"/>
</dbReference>
<dbReference type="InterPro" id="IPR014258">
    <property type="entry name" value="CAP_domain_YkwD-like"/>
</dbReference>
<keyword evidence="1" id="KW-0732">Signal</keyword>
<dbReference type="PANTHER" id="PTHR31157:SF1">
    <property type="entry name" value="SCP DOMAIN-CONTAINING PROTEIN"/>
    <property type="match status" value="1"/>
</dbReference>
<dbReference type="OrthoDB" id="9783944at2"/>
<dbReference type="Pfam" id="PF01476">
    <property type="entry name" value="LysM"/>
    <property type="match status" value="1"/>
</dbReference>
<accession>A0A0J6CR59</accession>
<dbReference type="Gene3D" id="3.40.33.10">
    <property type="entry name" value="CAP"/>
    <property type="match status" value="1"/>
</dbReference>
<feature type="domain" description="LysM" evidence="2">
    <location>
        <begin position="27"/>
        <end position="72"/>
    </location>
</feature>
<dbReference type="EMBL" id="LELK01000001">
    <property type="protein sequence ID" value="KMM38796.1"/>
    <property type="molecule type" value="Genomic_DNA"/>
</dbReference>
<dbReference type="Pfam" id="PF00188">
    <property type="entry name" value="CAP"/>
    <property type="match status" value="1"/>
</dbReference>
<dbReference type="InterPro" id="IPR014248">
    <property type="entry name" value="Spore_coat_assembly_SafA"/>
</dbReference>
<dbReference type="NCBIfam" id="TIGR02899">
    <property type="entry name" value="spore_safA"/>
    <property type="match status" value="1"/>
</dbReference>
<sequence length="209" mass="23328">MKKYIPLLVVFLLAASLFSPETAHGQTTYTVKSGDTLWKISKRYKIGLTEIINANPQFNNPDLIYPGDRVNVPTGNTSINKSKDIGQQVMDLTNQERAKNGLSPLTWNWEVARVARYKSADMRDKNYFSHQSPTYGSPFTMLKNFGVSYRSAGENIAAGQSTAEEVVQAWMNSAGHRKNILNPGYTQIGVGYVSGGSYGHYWTQMFISK</sequence>
<name>A0A0J6CR59_9BACL</name>
<dbReference type="PROSITE" id="PS51782">
    <property type="entry name" value="LYSM"/>
    <property type="match status" value="1"/>
</dbReference>
<dbReference type="PATRIC" id="fig|157733.3.peg.3416"/>
<feature type="chain" id="PRO_5005269305" description="LysM domain-containing protein" evidence="1">
    <location>
        <begin position="26"/>
        <end position="209"/>
    </location>
</feature>
<dbReference type="InterPro" id="IPR014044">
    <property type="entry name" value="CAP_dom"/>
</dbReference>
<comment type="caution">
    <text evidence="3">The sequence shown here is derived from an EMBL/GenBank/DDBJ whole genome shotgun (WGS) entry which is preliminary data.</text>
</comment>
<evidence type="ECO:0000313" key="3">
    <source>
        <dbReference type="EMBL" id="KMM38796.1"/>
    </source>
</evidence>
<dbReference type="AlphaFoldDB" id="A0A0J6CR59"/>
<dbReference type="InterPro" id="IPR018392">
    <property type="entry name" value="LysM"/>
</dbReference>
<organism evidence="3 4">
    <name type="scientific">Guptibacillus hwajinpoensis</name>
    <dbReference type="NCBI Taxonomy" id="208199"/>
    <lineage>
        <taxon>Bacteria</taxon>
        <taxon>Bacillati</taxon>
        <taxon>Bacillota</taxon>
        <taxon>Bacilli</taxon>
        <taxon>Bacillales</taxon>
        <taxon>Guptibacillaceae</taxon>
        <taxon>Guptibacillus</taxon>
    </lineage>
</organism>
<evidence type="ECO:0000313" key="4">
    <source>
        <dbReference type="Proteomes" id="UP000035996"/>
    </source>
</evidence>
<evidence type="ECO:0000256" key="1">
    <source>
        <dbReference type="SAM" id="SignalP"/>
    </source>
</evidence>
<dbReference type="InterPro" id="IPR035940">
    <property type="entry name" value="CAP_sf"/>
</dbReference>
<dbReference type="RefSeq" id="WP_048309930.1">
    <property type="nucleotide sequence ID" value="NZ_CP119526.1"/>
</dbReference>
<dbReference type="Gene3D" id="3.10.350.10">
    <property type="entry name" value="LysM domain"/>
    <property type="match status" value="1"/>
</dbReference>
<reference evidence="3" key="1">
    <citation type="submission" date="2015-06" db="EMBL/GenBank/DDBJ databases">
        <authorList>
            <person name="Liu B."/>
            <person name="Wang J."/>
            <person name="Zhu Y."/>
            <person name="Liu G."/>
            <person name="Chen Q."/>
            <person name="Zheng C."/>
            <person name="Che J."/>
            <person name="Ge C."/>
            <person name="Shi H."/>
            <person name="Pan Z."/>
            <person name="Liu X."/>
        </authorList>
    </citation>
    <scope>NUCLEOTIDE SEQUENCE [LARGE SCALE GENOMIC DNA]</scope>
    <source>
        <strain evidence="3">DSM 16346</strain>
    </source>
</reference>
<dbReference type="Proteomes" id="UP000035996">
    <property type="component" value="Unassembled WGS sequence"/>
</dbReference>